<keyword evidence="3" id="KW-1185">Reference proteome</keyword>
<organism evidence="2 3">
    <name type="scientific">Vulcanimicrobium alpinum</name>
    <dbReference type="NCBI Taxonomy" id="3016050"/>
    <lineage>
        <taxon>Bacteria</taxon>
        <taxon>Bacillati</taxon>
        <taxon>Vulcanimicrobiota</taxon>
        <taxon>Vulcanimicrobiia</taxon>
        <taxon>Vulcanimicrobiales</taxon>
        <taxon>Vulcanimicrobiaceae</taxon>
        <taxon>Vulcanimicrobium</taxon>
    </lineage>
</organism>
<name>A0AAN1XY48_UNVUL</name>
<keyword evidence="1" id="KW-0812">Transmembrane</keyword>
<proteinExistence type="predicted"/>
<keyword evidence="1" id="KW-0472">Membrane</keyword>
<feature type="transmembrane region" description="Helical" evidence="1">
    <location>
        <begin position="118"/>
        <end position="138"/>
    </location>
</feature>
<dbReference type="Proteomes" id="UP001317532">
    <property type="component" value="Chromosome"/>
</dbReference>
<evidence type="ECO:0000313" key="3">
    <source>
        <dbReference type="Proteomes" id="UP001317532"/>
    </source>
</evidence>
<dbReference type="KEGG" id="vab:WPS_27800"/>
<accession>A0AAN1XY48</accession>
<protein>
    <submittedName>
        <fullName evidence="2">Uncharacterized protein</fullName>
    </submittedName>
</protein>
<evidence type="ECO:0000313" key="2">
    <source>
        <dbReference type="EMBL" id="BDE07504.1"/>
    </source>
</evidence>
<sequence length="156" mass="16916">MFWTSGGTEGMLCAKATPAPAIHKAAVKGRMRAFIPTQRSAAPECCAHGAESLESRPGSNRRLVRAARSAVPTSGDRAAASPAYLRTEKKPRHGTDLSSLWAVVPTFAAYMLRLRFAFVAPFISDALFVIVVIIWVRLRPAFRTGHRRAQGPSRAA</sequence>
<keyword evidence="1" id="KW-1133">Transmembrane helix</keyword>
<dbReference type="AlphaFoldDB" id="A0AAN1XY48"/>
<reference evidence="2 3" key="1">
    <citation type="journal article" date="2022" name="ISME Commun">
        <title>Vulcanimicrobium alpinus gen. nov. sp. nov., the first cultivated representative of the candidate phylum 'Eremiobacterota', is a metabolically versatile aerobic anoxygenic phototroph.</title>
        <authorList>
            <person name="Yabe S."/>
            <person name="Muto K."/>
            <person name="Abe K."/>
            <person name="Yokota A."/>
            <person name="Staudigel H."/>
            <person name="Tebo B.M."/>
        </authorList>
    </citation>
    <scope>NUCLEOTIDE SEQUENCE [LARGE SCALE GENOMIC DNA]</scope>
    <source>
        <strain evidence="2 3">WC8-2</strain>
    </source>
</reference>
<evidence type="ECO:0000256" key="1">
    <source>
        <dbReference type="SAM" id="Phobius"/>
    </source>
</evidence>
<dbReference type="EMBL" id="AP025523">
    <property type="protein sequence ID" value="BDE07504.1"/>
    <property type="molecule type" value="Genomic_DNA"/>
</dbReference>
<gene>
    <name evidence="2" type="ORF">WPS_27800</name>
</gene>